<proteinExistence type="predicted"/>
<evidence type="ECO:0000313" key="3">
    <source>
        <dbReference type="Proteomes" id="UP000596902"/>
    </source>
</evidence>
<organism evidence="2 3">
    <name type="scientific">Alternaria burnsii</name>
    <dbReference type="NCBI Taxonomy" id="1187904"/>
    <lineage>
        <taxon>Eukaryota</taxon>
        <taxon>Fungi</taxon>
        <taxon>Dikarya</taxon>
        <taxon>Ascomycota</taxon>
        <taxon>Pezizomycotina</taxon>
        <taxon>Dothideomycetes</taxon>
        <taxon>Pleosporomycetidae</taxon>
        <taxon>Pleosporales</taxon>
        <taxon>Pleosporineae</taxon>
        <taxon>Pleosporaceae</taxon>
        <taxon>Alternaria</taxon>
        <taxon>Alternaria sect. Alternaria</taxon>
    </lineage>
</organism>
<feature type="region of interest" description="Disordered" evidence="1">
    <location>
        <begin position="192"/>
        <end position="277"/>
    </location>
</feature>
<sequence>MPTALLGFKTSETENGVKAVKETKKVEAIFKPWPYFLPSFLQPKDGTTFALVDGSSTTHTKHTGVLQAILYGVPDPERFSYKRELVAPGSLLQKILYGIKEMDDGEGVVPVSSVTVAKVEDEAMGEDNAGRKAKITVVKNVDVKVEHIMGDVTELLASLIDDPGSIRQAGVGLHATSSPSSFTAINRSTIANTAVRRNTSEPRRSNKKPKTASDLNKEHDGPDTALNPEPLHQIDAMTTTSSSKTRSAAVIPSSTSNVAPKRKPKTGRNSKGMAAKEDLSLSRESLESTVFETGSAAAAEEKTTIEIHRSAKEAEWQLFQHGLGWHEGRDPYGLASQPYLWREELGLNLNPDLRRLRPYTLFVAIPTTSNSSTIISYWKPSSFTSRSHIQLHTPLKLAQIQLVDSCEDFGVVCIPAPELGLADFFQRQIESLEISSQDGEMTSKLVASLRDSKAGNANGDGVEVNILSITILGDENGDLVPEGCKLLWRWVKPHSQYCKSGFWDCSLTKVLVDAEWNAGKGVSILVKAAEEEEYDRVLQGEKKAECPFQT</sequence>
<dbReference type="AlphaFoldDB" id="A0A8H7B505"/>
<dbReference type="Proteomes" id="UP000596902">
    <property type="component" value="Unassembled WGS sequence"/>
</dbReference>
<accession>A0A8H7B505</accession>
<dbReference type="GeneID" id="62202677"/>
<dbReference type="RefSeq" id="XP_038787771.1">
    <property type="nucleotide sequence ID" value="XM_038929499.1"/>
</dbReference>
<reference evidence="2" key="2">
    <citation type="submission" date="2020-08" db="EMBL/GenBank/DDBJ databases">
        <title>Draft Genome Sequence of Cumin Blight Pathogen Alternaria burnsii.</title>
        <authorList>
            <person name="Feng Z."/>
        </authorList>
    </citation>
    <scope>NUCLEOTIDE SEQUENCE</scope>
    <source>
        <strain evidence="2">CBS107.38</strain>
    </source>
</reference>
<evidence type="ECO:0000256" key="1">
    <source>
        <dbReference type="SAM" id="MobiDB-lite"/>
    </source>
</evidence>
<gene>
    <name evidence="2" type="ORF">GT037_004452</name>
</gene>
<reference evidence="2" key="1">
    <citation type="submission" date="2020-01" db="EMBL/GenBank/DDBJ databases">
        <authorList>
            <person name="Feng Z.H.Z."/>
        </authorList>
    </citation>
    <scope>NUCLEOTIDE SEQUENCE</scope>
    <source>
        <strain evidence="2">CBS107.38</strain>
    </source>
</reference>
<comment type="caution">
    <text evidence="2">The sequence shown here is derived from an EMBL/GenBank/DDBJ whole genome shotgun (WGS) entry which is preliminary data.</text>
</comment>
<keyword evidence="3" id="KW-1185">Reference proteome</keyword>
<feature type="compositionally biased region" description="Low complexity" evidence="1">
    <location>
        <begin position="238"/>
        <end position="247"/>
    </location>
</feature>
<protein>
    <submittedName>
        <fullName evidence="2">Uncharacterized protein</fullName>
    </submittedName>
</protein>
<name>A0A8H7B505_9PLEO</name>
<dbReference type="EMBL" id="JAAABM010000005">
    <property type="protein sequence ID" value="KAF7677593.1"/>
    <property type="molecule type" value="Genomic_DNA"/>
</dbReference>
<evidence type="ECO:0000313" key="2">
    <source>
        <dbReference type="EMBL" id="KAF7677593.1"/>
    </source>
</evidence>